<comment type="subcellular location">
    <subcellularLocation>
        <location evidence="1">Cell membrane</location>
        <topology evidence="1">Single-pass membrane protein</topology>
    </subcellularLocation>
</comment>
<keyword evidence="11" id="KW-1185">Reference proteome</keyword>
<keyword evidence="3" id="KW-1003">Cell membrane</keyword>
<dbReference type="Gene3D" id="3.30.1330.60">
    <property type="entry name" value="OmpA-like domain"/>
    <property type="match status" value="1"/>
</dbReference>
<dbReference type="InterPro" id="IPR025713">
    <property type="entry name" value="MotB-like_N_dom"/>
</dbReference>
<evidence type="ECO:0000313" key="11">
    <source>
        <dbReference type="Proteomes" id="UP001501047"/>
    </source>
</evidence>
<organism evidence="10 11">
    <name type="scientific">Clostridium subterminale</name>
    <dbReference type="NCBI Taxonomy" id="1550"/>
    <lineage>
        <taxon>Bacteria</taxon>
        <taxon>Bacillati</taxon>
        <taxon>Bacillota</taxon>
        <taxon>Clostridia</taxon>
        <taxon>Eubacteriales</taxon>
        <taxon>Clostridiaceae</taxon>
        <taxon>Clostridium</taxon>
    </lineage>
</organism>
<comment type="caution">
    <text evidence="10">The sequence shown here is derived from an EMBL/GenBank/DDBJ whole genome shotgun (WGS) entry which is preliminary data.</text>
</comment>
<dbReference type="Proteomes" id="UP001501047">
    <property type="component" value="Unassembled WGS sequence"/>
</dbReference>
<dbReference type="InterPro" id="IPR036737">
    <property type="entry name" value="OmpA-like_sf"/>
</dbReference>
<evidence type="ECO:0000256" key="7">
    <source>
        <dbReference type="PROSITE-ProRule" id="PRU00473"/>
    </source>
</evidence>
<keyword evidence="4 8" id="KW-0812">Transmembrane</keyword>
<dbReference type="RefSeq" id="WP_343823658.1">
    <property type="nucleotide sequence ID" value="NZ_BAAACI010000001.1"/>
</dbReference>
<keyword evidence="6 7" id="KW-0472">Membrane</keyword>
<feature type="transmembrane region" description="Helical" evidence="8">
    <location>
        <begin position="12"/>
        <end position="32"/>
    </location>
</feature>
<evidence type="ECO:0000256" key="6">
    <source>
        <dbReference type="ARBA" id="ARBA00023136"/>
    </source>
</evidence>
<dbReference type="PROSITE" id="PS51123">
    <property type="entry name" value="OMPA_2"/>
    <property type="match status" value="1"/>
</dbReference>
<gene>
    <name evidence="10" type="ORF">GCM10008908_06960</name>
</gene>
<comment type="similarity">
    <text evidence="2">Belongs to the MotB family.</text>
</comment>
<dbReference type="EMBL" id="BAAACI010000001">
    <property type="protein sequence ID" value="GAA0767645.1"/>
    <property type="molecule type" value="Genomic_DNA"/>
</dbReference>
<dbReference type="CDD" id="cd07185">
    <property type="entry name" value="OmpA_C-like"/>
    <property type="match status" value="1"/>
</dbReference>
<reference evidence="10 11" key="1">
    <citation type="journal article" date="2019" name="Int. J. Syst. Evol. Microbiol.">
        <title>The Global Catalogue of Microorganisms (GCM) 10K type strain sequencing project: providing services to taxonomists for standard genome sequencing and annotation.</title>
        <authorList>
            <consortium name="The Broad Institute Genomics Platform"/>
            <consortium name="The Broad Institute Genome Sequencing Center for Infectious Disease"/>
            <person name="Wu L."/>
            <person name="Ma J."/>
        </authorList>
    </citation>
    <scope>NUCLEOTIDE SEQUENCE [LARGE SCALE GENOMIC DNA]</scope>
    <source>
        <strain evidence="10 11">JCM 1417</strain>
    </source>
</reference>
<dbReference type="Pfam" id="PF13677">
    <property type="entry name" value="MotB_plug"/>
    <property type="match status" value="1"/>
</dbReference>
<dbReference type="InterPro" id="IPR050330">
    <property type="entry name" value="Bact_OuterMem_StrucFunc"/>
</dbReference>
<keyword evidence="5 8" id="KW-1133">Transmembrane helix</keyword>
<proteinExistence type="inferred from homology"/>
<evidence type="ECO:0000256" key="2">
    <source>
        <dbReference type="ARBA" id="ARBA00008914"/>
    </source>
</evidence>
<evidence type="ECO:0000259" key="9">
    <source>
        <dbReference type="PROSITE" id="PS51123"/>
    </source>
</evidence>
<evidence type="ECO:0000256" key="4">
    <source>
        <dbReference type="ARBA" id="ARBA00022692"/>
    </source>
</evidence>
<evidence type="ECO:0000256" key="1">
    <source>
        <dbReference type="ARBA" id="ARBA00004162"/>
    </source>
</evidence>
<name>A0ABN1KI92_CLOSU</name>
<feature type="domain" description="OmpA-like" evidence="9">
    <location>
        <begin position="113"/>
        <end position="235"/>
    </location>
</feature>
<accession>A0ABN1KI92</accession>
<protein>
    <submittedName>
        <fullName evidence="10">OmpA family protein</fullName>
    </submittedName>
</protein>
<evidence type="ECO:0000256" key="3">
    <source>
        <dbReference type="ARBA" id="ARBA00022475"/>
    </source>
</evidence>
<dbReference type="Pfam" id="PF00691">
    <property type="entry name" value="OmpA"/>
    <property type="match status" value="1"/>
</dbReference>
<evidence type="ECO:0000313" key="10">
    <source>
        <dbReference type="EMBL" id="GAA0767645.1"/>
    </source>
</evidence>
<dbReference type="PANTHER" id="PTHR30329">
    <property type="entry name" value="STATOR ELEMENT OF FLAGELLAR MOTOR COMPLEX"/>
    <property type="match status" value="1"/>
</dbReference>
<dbReference type="PANTHER" id="PTHR30329:SF21">
    <property type="entry name" value="LIPOPROTEIN YIAD-RELATED"/>
    <property type="match status" value="1"/>
</dbReference>
<dbReference type="InterPro" id="IPR006665">
    <property type="entry name" value="OmpA-like"/>
</dbReference>
<dbReference type="SUPFAM" id="SSF103088">
    <property type="entry name" value="OmpA-like"/>
    <property type="match status" value="1"/>
</dbReference>
<sequence>MAKREIKTDGWLATYADTVTLLLTFFVLLYSLSTVDSQKLQQIAAAMQSAFSGKADKSILEFNSSSGDVPIVGKPQLTVEDAQENENLEIVEDVLTYIKENDLENDVQIYEDEKGLNIQMKDSVLFDTGKAELRSDSKNVLDKVSDLIGKVDNKIIIEGHTDNIPINKPGMPNNWHLSSDRALSVLDYFLDNNKVLNPKRFSAQGCGEYKPIAPNDTNEGRAKNRRVNIIVVTNVKEQGNEQEK</sequence>
<evidence type="ECO:0000256" key="8">
    <source>
        <dbReference type="SAM" id="Phobius"/>
    </source>
</evidence>
<evidence type="ECO:0000256" key="5">
    <source>
        <dbReference type="ARBA" id="ARBA00022989"/>
    </source>
</evidence>